<dbReference type="GO" id="GO:0016020">
    <property type="term" value="C:membrane"/>
    <property type="evidence" value="ECO:0007669"/>
    <property type="project" value="TreeGrafter"/>
</dbReference>
<dbReference type="InterPro" id="IPR029018">
    <property type="entry name" value="Hex-like_dom2"/>
</dbReference>
<evidence type="ECO:0000256" key="1">
    <source>
        <dbReference type="ARBA" id="ARBA00001231"/>
    </source>
</evidence>
<evidence type="ECO:0000313" key="12">
    <source>
        <dbReference type="Proteomes" id="UP000075221"/>
    </source>
</evidence>
<evidence type="ECO:0000313" key="13">
    <source>
        <dbReference type="Proteomes" id="UP000178666"/>
    </source>
</evidence>
<dbReference type="PANTHER" id="PTHR22600:SF57">
    <property type="entry name" value="BETA-N-ACETYLHEXOSAMINIDASE"/>
    <property type="match status" value="1"/>
</dbReference>
<keyword evidence="5" id="KW-0326">Glycosidase</keyword>
<name>A0AAC8YFC0_9ACTN</name>
<dbReference type="Gene3D" id="3.20.20.80">
    <property type="entry name" value="Glycosidases"/>
    <property type="match status" value="1"/>
</dbReference>
<dbReference type="GO" id="GO:0004563">
    <property type="term" value="F:beta-N-acetylhexosaminidase activity"/>
    <property type="evidence" value="ECO:0007669"/>
    <property type="project" value="UniProtKB-EC"/>
</dbReference>
<accession>A0AAC8YFC0</accession>
<dbReference type="Proteomes" id="UP000075221">
    <property type="component" value="Chromosome"/>
</dbReference>
<dbReference type="InterPro" id="IPR015883">
    <property type="entry name" value="Glyco_hydro_20_cat"/>
</dbReference>
<evidence type="ECO:0000313" key="10">
    <source>
        <dbReference type="EMBL" id="AMS05656.1"/>
    </source>
</evidence>
<protein>
    <recommendedName>
        <fullName evidence="3">beta-N-acetylhexosaminidase</fullName>
        <ecNumber evidence="3">3.2.1.52</ecNumber>
    </recommendedName>
</protein>
<keyword evidence="4" id="KW-0378">Hydrolase</keyword>
<feature type="region of interest" description="Disordered" evidence="7">
    <location>
        <begin position="516"/>
        <end position="539"/>
    </location>
</feature>
<gene>
    <name evidence="11" type="ORF">A8L58_10985</name>
    <name evidence="10" type="ORF">AXH35_09545</name>
</gene>
<dbReference type="InterPro" id="IPR017853">
    <property type="entry name" value="GH"/>
</dbReference>
<dbReference type="Pfam" id="PF02838">
    <property type="entry name" value="Glyco_hydro_20b"/>
    <property type="match status" value="1"/>
</dbReference>
<dbReference type="InterPro" id="IPR015882">
    <property type="entry name" value="HEX_bac_N"/>
</dbReference>
<feature type="domain" description="Beta-hexosaminidase bacterial type N-terminal" evidence="9">
    <location>
        <begin position="15"/>
        <end position="140"/>
    </location>
</feature>
<feature type="active site" description="Proton donor" evidence="6">
    <location>
        <position position="315"/>
    </location>
</feature>
<dbReference type="CDD" id="cd06563">
    <property type="entry name" value="GH20_chitobiase-like"/>
    <property type="match status" value="1"/>
</dbReference>
<dbReference type="SUPFAM" id="SSF51445">
    <property type="entry name" value="(Trans)glycosidases"/>
    <property type="match status" value="1"/>
</dbReference>
<evidence type="ECO:0000256" key="4">
    <source>
        <dbReference type="ARBA" id="ARBA00022801"/>
    </source>
</evidence>
<dbReference type="GO" id="GO:0030203">
    <property type="term" value="P:glycosaminoglycan metabolic process"/>
    <property type="evidence" value="ECO:0007669"/>
    <property type="project" value="TreeGrafter"/>
</dbReference>
<evidence type="ECO:0000256" key="7">
    <source>
        <dbReference type="SAM" id="MobiDB-lite"/>
    </source>
</evidence>
<feature type="domain" description="Glycoside hydrolase family 20 catalytic" evidence="8">
    <location>
        <begin position="144"/>
        <end position="484"/>
    </location>
</feature>
<evidence type="ECO:0000313" key="11">
    <source>
        <dbReference type="EMBL" id="AOZ47125.1"/>
    </source>
</evidence>
<dbReference type="GO" id="GO:0005975">
    <property type="term" value="P:carbohydrate metabolic process"/>
    <property type="evidence" value="ECO:0007669"/>
    <property type="project" value="InterPro"/>
</dbReference>
<dbReference type="PANTHER" id="PTHR22600">
    <property type="entry name" value="BETA-HEXOSAMINIDASE"/>
    <property type="match status" value="1"/>
</dbReference>
<dbReference type="AlphaFoldDB" id="A0AAC8YFC0"/>
<evidence type="ECO:0000256" key="3">
    <source>
        <dbReference type="ARBA" id="ARBA00012663"/>
    </source>
</evidence>
<dbReference type="EC" id="3.2.1.52" evidence="3"/>
<sequence>MPLQSPVTADSRITSIVPRPIHLETDEGPGCILTPASRIMGDADLAQAVHRVLAAATGLPLSVAEEPSQAAGITVAADPDLPEEGYTIWVAVEGVTIAAATRRGAVWAAQTLRQLLGPDAFLPGAPGARWELPAVRIADAPRWGWRGCMLDVGRHFMPIRRVMDLVELLSQLRINTLVLHLTEDQGWRFETRSHPRLTELGSWRRESINPYHGADGTPHGGFYTQTQLRHLVHFAEGLGITVVPEIEFPGHATAALLAEPSLAVPGFLPDQVRTEYGISDYVLNMSDASLRFVADVWSEVLDVFPSTYVAIGGDEAPVTQWTSSPEIARRTKALGTTPEKLQSWFTVWLRDWLAERGRTPIGWDEVIDDGPVDGLVCAAWRPGDAAVRAVKGGISTIVAPTSRTYLDYYQSEDPEERYSIGSLTTLDDAIDFDPLDVVADCTDEEKRLVLGTQFQLWSEYMDTMEEVEYMAFPRAIALAEAAWGRPDGLDPEAARARVAAHMERLEAAGVNVRPLNGPHPWQLGGNGRRRRPPKANQAW</sequence>
<evidence type="ECO:0000259" key="8">
    <source>
        <dbReference type="Pfam" id="PF00728"/>
    </source>
</evidence>
<evidence type="ECO:0000256" key="2">
    <source>
        <dbReference type="ARBA" id="ARBA00006285"/>
    </source>
</evidence>
<dbReference type="SUPFAM" id="SSF55545">
    <property type="entry name" value="beta-N-acetylhexosaminidase-like domain"/>
    <property type="match status" value="1"/>
</dbReference>
<dbReference type="EMBL" id="CP014352">
    <property type="protein sequence ID" value="AMS05656.1"/>
    <property type="molecule type" value="Genomic_DNA"/>
</dbReference>
<evidence type="ECO:0000259" key="9">
    <source>
        <dbReference type="Pfam" id="PF02838"/>
    </source>
</evidence>
<dbReference type="Proteomes" id="UP000178666">
    <property type="component" value="Chromosome"/>
</dbReference>
<dbReference type="Gene3D" id="3.30.379.10">
    <property type="entry name" value="Chitobiase/beta-hexosaminidase domain 2-like"/>
    <property type="match status" value="1"/>
</dbReference>
<organism evidence="10 12">
    <name type="scientific">Acidipropionibacterium acidipropionici</name>
    <dbReference type="NCBI Taxonomy" id="1748"/>
    <lineage>
        <taxon>Bacteria</taxon>
        <taxon>Bacillati</taxon>
        <taxon>Actinomycetota</taxon>
        <taxon>Actinomycetes</taxon>
        <taxon>Propionibacteriales</taxon>
        <taxon>Propionibacteriaceae</taxon>
        <taxon>Acidipropionibacterium</taxon>
    </lineage>
</organism>
<dbReference type="PRINTS" id="PR00738">
    <property type="entry name" value="GLHYDRLASE20"/>
</dbReference>
<dbReference type="RefSeq" id="WP_062819715.1">
    <property type="nucleotide sequence ID" value="NZ_CP014352.1"/>
</dbReference>
<comment type="catalytic activity">
    <reaction evidence="1">
        <text>Hydrolysis of terminal non-reducing N-acetyl-D-hexosamine residues in N-acetyl-beta-D-hexosaminides.</text>
        <dbReference type="EC" id="3.2.1.52"/>
    </reaction>
</comment>
<keyword evidence="13" id="KW-1185">Reference proteome</keyword>
<dbReference type="Pfam" id="PF00728">
    <property type="entry name" value="Glyco_hydro_20"/>
    <property type="match status" value="1"/>
</dbReference>
<dbReference type="InterPro" id="IPR025705">
    <property type="entry name" value="Beta_hexosaminidase_sua/sub"/>
</dbReference>
<evidence type="ECO:0000256" key="6">
    <source>
        <dbReference type="PIRSR" id="PIRSR625705-1"/>
    </source>
</evidence>
<dbReference type="EMBL" id="CP015970">
    <property type="protein sequence ID" value="AOZ47125.1"/>
    <property type="molecule type" value="Genomic_DNA"/>
</dbReference>
<proteinExistence type="inferred from homology"/>
<reference evidence="11 13" key="1">
    <citation type="journal article" date="2016" name="Plant Dis.">
        <title>Improved production of propionic acid using genome shuffling.</title>
        <authorList>
            <person name="Luna-Flores C.H."/>
            <person name="Palfreyman R.W."/>
            <person name="Kromer J.O."/>
            <person name="Nielsen L.K."/>
            <person name="Marcellin E."/>
        </authorList>
    </citation>
    <scope>NUCLEOTIDE SEQUENCE [LARGE SCALE GENOMIC DNA]</scope>
    <source>
        <strain evidence="11 13">F3E8</strain>
    </source>
</reference>
<comment type="similarity">
    <text evidence="2">Belongs to the glycosyl hydrolase 20 family.</text>
</comment>
<reference evidence="10 12" key="2">
    <citation type="submission" date="2016-02" db="EMBL/GenBank/DDBJ databases">
        <title>Complete Genome Sequence of Propionibacterium acidipropionici ATCC 55737.</title>
        <authorList>
            <person name="Luna Flores C.H."/>
            <person name="Nielsen L.K."/>
            <person name="Marcellin E."/>
        </authorList>
    </citation>
    <scope>NUCLEOTIDE SEQUENCE [LARGE SCALE GENOMIC DNA]</scope>
    <source>
        <strain evidence="10 12">ATCC 55737</strain>
    </source>
</reference>
<evidence type="ECO:0000256" key="5">
    <source>
        <dbReference type="ARBA" id="ARBA00023295"/>
    </source>
</evidence>